<accession>A0A6B0U6N8</accession>
<evidence type="ECO:0000313" key="1">
    <source>
        <dbReference type="EMBL" id="MXU84484.1"/>
    </source>
</evidence>
<dbReference type="EMBL" id="GIFC01002401">
    <property type="protein sequence ID" value="MXU84484.1"/>
    <property type="molecule type" value="Transcribed_RNA"/>
</dbReference>
<proteinExistence type="predicted"/>
<reference evidence="1" key="1">
    <citation type="submission" date="2019-12" db="EMBL/GenBank/DDBJ databases">
        <title>An insight into the sialome of adult female Ixodes ricinus ticks feeding for 6 days.</title>
        <authorList>
            <person name="Perner J."/>
            <person name="Ribeiro J.M.C."/>
        </authorList>
    </citation>
    <scope>NUCLEOTIDE SEQUENCE</scope>
    <source>
        <strain evidence="1">Semi-engorged</strain>
        <tissue evidence="1">Salivary glands</tissue>
    </source>
</reference>
<protein>
    <submittedName>
        <fullName evidence="1">Putative secreted protein</fullName>
    </submittedName>
</protein>
<organism evidence="1">
    <name type="scientific">Ixodes ricinus</name>
    <name type="common">Common tick</name>
    <name type="synonym">Acarus ricinus</name>
    <dbReference type="NCBI Taxonomy" id="34613"/>
    <lineage>
        <taxon>Eukaryota</taxon>
        <taxon>Metazoa</taxon>
        <taxon>Ecdysozoa</taxon>
        <taxon>Arthropoda</taxon>
        <taxon>Chelicerata</taxon>
        <taxon>Arachnida</taxon>
        <taxon>Acari</taxon>
        <taxon>Parasitiformes</taxon>
        <taxon>Ixodida</taxon>
        <taxon>Ixodoidea</taxon>
        <taxon>Ixodidae</taxon>
        <taxon>Ixodinae</taxon>
        <taxon>Ixodes</taxon>
    </lineage>
</organism>
<dbReference type="AlphaFoldDB" id="A0A6B0U6N8"/>
<name>A0A6B0U6N8_IXORI</name>
<sequence length="81" mass="8902">MTVWSLCAIVITVVFWNSEWMVSLISWSVARSTDDVASSKTSTLLCLSRARARHTSCLCPELKLSPPSEMAKSSPKPSPMT</sequence>